<reference evidence="8 9" key="1">
    <citation type="journal article" date="2019" name="ACS Chem. Biol.">
        <title>Identification and Mobilization of a Cryptic Antibiotic Biosynthesis Gene Locus from a Human-Pathogenic Nocardia Isolate.</title>
        <authorList>
            <person name="Herisse M."/>
            <person name="Ishida K."/>
            <person name="Porter J.L."/>
            <person name="Howden B."/>
            <person name="Hertweck C."/>
            <person name="Stinear T.P."/>
            <person name="Pidot S.J."/>
        </authorList>
    </citation>
    <scope>NUCLEOTIDE SEQUENCE [LARGE SCALE GENOMIC DNA]</scope>
    <source>
        <strain evidence="8 9">AUSMDU00012717</strain>
    </source>
</reference>
<dbReference type="Proteomes" id="UP000503540">
    <property type="component" value="Chromosome"/>
</dbReference>
<dbReference type="PANTHER" id="PTHR30385:SF4">
    <property type="entry name" value="RNA POLYMERASE SIGMA-E FACTOR"/>
    <property type="match status" value="1"/>
</dbReference>
<dbReference type="EMBL" id="CP046172">
    <property type="protein sequence ID" value="QIS14436.1"/>
    <property type="molecule type" value="Genomic_DNA"/>
</dbReference>
<dbReference type="Pfam" id="PF04545">
    <property type="entry name" value="Sigma70_r4"/>
    <property type="match status" value="1"/>
</dbReference>
<keyword evidence="1" id="KW-0805">Transcription regulation</keyword>
<dbReference type="RefSeq" id="WP_167476846.1">
    <property type="nucleotide sequence ID" value="NZ_CP046172.1"/>
</dbReference>
<dbReference type="GO" id="GO:0006352">
    <property type="term" value="P:DNA-templated transcription initiation"/>
    <property type="evidence" value="ECO:0007669"/>
    <property type="project" value="InterPro"/>
</dbReference>
<dbReference type="NCBIfam" id="TIGR02937">
    <property type="entry name" value="sigma70-ECF"/>
    <property type="match status" value="1"/>
</dbReference>
<accession>A0A6G9YN22</accession>
<name>A0A6G9YN22_9NOCA</name>
<dbReference type="PRINTS" id="PR00046">
    <property type="entry name" value="SIGMA70FCT"/>
</dbReference>
<dbReference type="KEGG" id="nah:F5544_32995"/>
<gene>
    <name evidence="8" type="ORF">F5544_32995</name>
</gene>
<evidence type="ECO:0000259" key="7">
    <source>
        <dbReference type="Pfam" id="PF04545"/>
    </source>
</evidence>
<evidence type="ECO:0000256" key="2">
    <source>
        <dbReference type="ARBA" id="ARBA00023082"/>
    </source>
</evidence>
<dbReference type="InterPro" id="IPR013325">
    <property type="entry name" value="RNA_pol_sigma_r2"/>
</dbReference>
<keyword evidence="9" id="KW-1185">Reference proteome</keyword>
<dbReference type="Pfam" id="PF04542">
    <property type="entry name" value="Sigma70_r2"/>
    <property type="match status" value="1"/>
</dbReference>
<proteinExistence type="predicted"/>
<evidence type="ECO:0000256" key="4">
    <source>
        <dbReference type="ARBA" id="ARBA00023163"/>
    </source>
</evidence>
<evidence type="ECO:0000259" key="6">
    <source>
        <dbReference type="Pfam" id="PF04542"/>
    </source>
</evidence>
<dbReference type="GO" id="GO:0003677">
    <property type="term" value="F:DNA binding"/>
    <property type="evidence" value="ECO:0007669"/>
    <property type="project" value="UniProtKB-KW"/>
</dbReference>
<dbReference type="Gene3D" id="1.10.10.10">
    <property type="entry name" value="Winged helix-like DNA-binding domain superfamily/Winged helix DNA-binding domain"/>
    <property type="match status" value="2"/>
</dbReference>
<dbReference type="InterPro" id="IPR014284">
    <property type="entry name" value="RNA_pol_sigma-70_dom"/>
</dbReference>
<organism evidence="8 9">
    <name type="scientific">Nocardia arthritidis</name>
    <dbReference type="NCBI Taxonomy" id="228602"/>
    <lineage>
        <taxon>Bacteria</taxon>
        <taxon>Bacillati</taxon>
        <taxon>Actinomycetota</taxon>
        <taxon>Actinomycetes</taxon>
        <taxon>Mycobacteriales</taxon>
        <taxon>Nocardiaceae</taxon>
        <taxon>Nocardia</taxon>
    </lineage>
</organism>
<dbReference type="GO" id="GO:0016987">
    <property type="term" value="F:sigma factor activity"/>
    <property type="evidence" value="ECO:0007669"/>
    <property type="project" value="UniProtKB-KW"/>
</dbReference>
<dbReference type="AlphaFoldDB" id="A0A6G9YN22"/>
<dbReference type="NCBIfam" id="TIGR02980">
    <property type="entry name" value="SigBFG"/>
    <property type="match status" value="1"/>
</dbReference>
<keyword evidence="3" id="KW-0238">DNA-binding</keyword>
<keyword evidence="2" id="KW-0731">Sigma factor</keyword>
<dbReference type="SUPFAM" id="SSF88659">
    <property type="entry name" value="Sigma3 and sigma4 domains of RNA polymerase sigma factors"/>
    <property type="match status" value="2"/>
</dbReference>
<dbReference type="InterPro" id="IPR014322">
    <property type="entry name" value="RNA_pol_sigma-B/F/G"/>
</dbReference>
<evidence type="ECO:0000256" key="3">
    <source>
        <dbReference type="ARBA" id="ARBA00023125"/>
    </source>
</evidence>
<dbReference type="CDD" id="cd06171">
    <property type="entry name" value="Sigma70_r4"/>
    <property type="match status" value="1"/>
</dbReference>
<dbReference type="Pfam" id="PF04539">
    <property type="entry name" value="Sigma70_r3"/>
    <property type="match status" value="1"/>
</dbReference>
<sequence>MTDEPTASVASRAARGTDSYDNIEPMFEKLAGFDGADPQRAAVRAQLIGRCLPLAEHIARRFAGRGELFDDLLQVARLGLVHAVDRFDVERGSSFLSYAVPTIMGEVRRHFRDSTWGVRVPRRTKEIQLRIGPTVEALAQRIGRLPKAREIAAELDVEIEEVTQALIAGNAYQLDSIDSVAGGDIDNAPLPVLEVLGSPEHGYELVDQFDAVRPLLAELPDRERRVLVMRFFESRTQSQIAEELGISQMHVSRILSRTLTWLREEALRD</sequence>
<dbReference type="InterPro" id="IPR007624">
    <property type="entry name" value="RNA_pol_sigma70_r3"/>
</dbReference>
<dbReference type="InterPro" id="IPR013324">
    <property type="entry name" value="RNA_pol_sigma_r3/r4-like"/>
</dbReference>
<evidence type="ECO:0000256" key="1">
    <source>
        <dbReference type="ARBA" id="ARBA00023015"/>
    </source>
</evidence>
<evidence type="ECO:0000259" key="5">
    <source>
        <dbReference type="Pfam" id="PF04539"/>
    </source>
</evidence>
<feature type="domain" description="RNA polymerase sigma-70 region 4" evidence="7">
    <location>
        <begin position="215"/>
        <end position="264"/>
    </location>
</feature>
<dbReference type="Gene3D" id="1.20.120.1810">
    <property type="match status" value="1"/>
</dbReference>
<dbReference type="InterPro" id="IPR000943">
    <property type="entry name" value="RNA_pol_sigma70"/>
</dbReference>
<dbReference type="InterPro" id="IPR007627">
    <property type="entry name" value="RNA_pol_sigma70_r2"/>
</dbReference>
<dbReference type="SUPFAM" id="SSF88946">
    <property type="entry name" value="Sigma2 domain of RNA polymerase sigma factors"/>
    <property type="match status" value="1"/>
</dbReference>
<dbReference type="InterPro" id="IPR007630">
    <property type="entry name" value="RNA_pol_sigma70_r4"/>
</dbReference>
<dbReference type="InterPro" id="IPR036388">
    <property type="entry name" value="WH-like_DNA-bd_sf"/>
</dbReference>
<evidence type="ECO:0000313" key="8">
    <source>
        <dbReference type="EMBL" id="QIS14436.1"/>
    </source>
</evidence>
<dbReference type="PANTHER" id="PTHR30385">
    <property type="entry name" value="SIGMA FACTOR F FLAGELLAR"/>
    <property type="match status" value="1"/>
</dbReference>
<keyword evidence="4" id="KW-0804">Transcription</keyword>
<feature type="domain" description="RNA polymerase sigma-70 region 2" evidence="6">
    <location>
        <begin position="47"/>
        <end position="116"/>
    </location>
</feature>
<protein>
    <submittedName>
        <fullName evidence="8">SigB/SigF/SigG family RNA polymerase sigma factor</fullName>
    </submittedName>
</protein>
<evidence type="ECO:0000313" key="9">
    <source>
        <dbReference type="Proteomes" id="UP000503540"/>
    </source>
</evidence>
<feature type="domain" description="RNA polymerase sigma-70 region 3" evidence="5">
    <location>
        <begin position="135"/>
        <end position="178"/>
    </location>
</feature>